<name>A0A1E3HCN7_9TREE</name>
<dbReference type="Proteomes" id="UP000094065">
    <property type="component" value="Unassembled WGS sequence"/>
</dbReference>
<dbReference type="RefSeq" id="XP_018989113.1">
    <property type="nucleotide sequence ID" value="XM_019142542.1"/>
</dbReference>
<sequence length="249" mass="28075">MSRPQTLFAAAQHSRSSSAQLLGQSSLPSLPPELYEIILDHLVLLSQTDKSLALRLIRTCKHFANRFSPALYRHACLNAKNASGFFRGLDGQIKSGEEGTWRNGGLEGKIMVARRLMWLSMVRRLEIQDPIALKMCQRTSDAVSQRDFGSGEDNVRTQKQTFLFFDSPHPSCQDEEAVLLLRKGTFNQHNGPHLSSFLRRGLLSHLAQRHSLHLELPPNQYNAMTTGLFCVFTQLSREHRSSVVLYGCL</sequence>
<dbReference type="AlphaFoldDB" id="A0A1E3HCN7"/>
<accession>A0A1E3HCN7</accession>
<protein>
    <submittedName>
        <fullName evidence="1">Uncharacterized protein</fullName>
    </submittedName>
</protein>
<evidence type="ECO:0000313" key="1">
    <source>
        <dbReference type="EMBL" id="ODN73201.1"/>
    </source>
</evidence>
<dbReference type="EMBL" id="AWGJ01000013">
    <property type="protein sequence ID" value="ODN73201.1"/>
    <property type="molecule type" value="Genomic_DNA"/>
</dbReference>
<dbReference type="GeneID" id="30159070"/>
<organism evidence="1 2">
    <name type="scientific">Cryptococcus amylolentus CBS 6039</name>
    <dbReference type="NCBI Taxonomy" id="1295533"/>
    <lineage>
        <taxon>Eukaryota</taxon>
        <taxon>Fungi</taxon>
        <taxon>Dikarya</taxon>
        <taxon>Basidiomycota</taxon>
        <taxon>Agaricomycotina</taxon>
        <taxon>Tremellomycetes</taxon>
        <taxon>Tremellales</taxon>
        <taxon>Cryptococcaceae</taxon>
        <taxon>Cryptococcus</taxon>
    </lineage>
</organism>
<proteinExistence type="predicted"/>
<reference evidence="1 2" key="1">
    <citation type="submission" date="2016-06" db="EMBL/GenBank/DDBJ databases">
        <title>Evolution of pathogenesis and genome organization in the Tremellales.</title>
        <authorList>
            <person name="Cuomo C."/>
            <person name="Litvintseva A."/>
            <person name="Heitman J."/>
            <person name="Chen Y."/>
            <person name="Sun S."/>
            <person name="Springer D."/>
            <person name="Dromer F."/>
            <person name="Young S."/>
            <person name="Zeng Q."/>
            <person name="Chapman S."/>
            <person name="Gujja S."/>
            <person name="Saif S."/>
            <person name="Birren B."/>
        </authorList>
    </citation>
    <scope>NUCLEOTIDE SEQUENCE [LARGE SCALE GENOMIC DNA]</scope>
    <source>
        <strain evidence="1 2">CBS 6039</strain>
    </source>
</reference>
<keyword evidence="2" id="KW-1185">Reference proteome</keyword>
<gene>
    <name evidence="1" type="ORF">L202_07761</name>
</gene>
<evidence type="ECO:0000313" key="2">
    <source>
        <dbReference type="Proteomes" id="UP000094065"/>
    </source>
</evidence>
<comment type="caution">
    <text evidence="1">The sequence shown here is derived from an EMBL/GenBank/DDBJ whole genome shotgun (WGS) entry which is preliminary data.</text>
</comment>